<dbReference type="GO" id="GO:0003756">
    <property type="term" value="F:protein disulfide isomerase activity"/>
    <property type="evidence" value="ECO:0007669"/>
    <property type="project" value="TreeGrafter"/>
</dbReference>
<keyword evidence="6" id="KW-1185">Reference proteome</keyword>
<evidence type="ECO:0000256" key="1">
    <source>
        <dbReference type="ARBA" id="ARBA00006347"/>
    </source>
</evidence>
<dbReference type="VEuPathDB" id="FungiDB:AAP_00520"/>
<protein>
    <submittedName>
        <fullName evidence="5">Thioredoxin-like fold protein</fullName>
    </submittedName>
</protein>
<evidence type="ECO:0000256" key="2">
    <source>
        <dbReference type="ARBA" id="ARBA00022729"/>
    </source>
</evidence>
<comment type="caution">
    <text evidence="5">The sequence shown here is derived from an EMBL/GenBank/DDBJ whole genome shotgun (WGS) entry which is preliminary data.</text>
</comment>
<dbReference type="InterPro" id="IPR051063">
    <property type="entry name" value="PDI"/>
</dbReference>
<evidence type="ECO:0000256" key="3">
    <source>
        <dbReference type="SAM" id="SignalP"/>
    </source>
</evidence>
<proteinExistence type="inferred from homology"/>
<comment type="similarity">
    <text evidence="1">Belongs to the protein disulfide isomerase family.</text>
</comment>
<reference evidence="5 6" key="1">
    <citation type="journal article" date="2016" name="Genome Biol. Evol.">
        <title>Divergent and convergent evolution of fungal pathogenicity.</title>
        <authorList>
            <person name="Shang Y."/>
            <person name="Xiao G."/>
            <person name="Zheng P."/>
            <person name="Cen K."/>
            <person name="Zhan S."/>
            <person name="Wang C."/>
        </authorList>
    </citation>
    <scope>NUCLEOTIDE SEQUENCE [LARGE SCALE GENOMIC DNA]</scope>
    <source>
        <strain evidence="5 6">ARSEF 7405</strain>
    </source>
</reference>
<dbReference type="Pfam" id="PF00085">
    <property type="entry name" value="Thioredoxin"/>
    <property type="match status" value="1"/>
</dbReference>
<accession>A0A168DZD5</accession>
<feature type="signal peptide" evidence="3">
    <location>
        <begin position="1"/>
        <end position="18"/>
    </location>
</feature>
<dbReference type="SUPFAM" id="SSF52833">
    <property type="entry name" value="Thioredoxin-like"/>
    <property type="match status" value="1"/>
</dbReference>
<dbReference type="OrthoDB" id="72053at2759"/>
<dbReference type="GO" id="GO:0005783">
    <property type="term" value="C:endoplasmic reticulum"/>
    <property type="evidence" value="ECO:0007669"/>
    <property type="project" value="TreeGrafter"/>
</dbReference>
<name>A0A168DZD5_9EURO</name>
<sequence length="242" mass="27620">MKLLSLLLPLLATTQVLAQDTQDTQNQEKTNVPDEKKQLEQANIKLDDAPHATTFNSIDVPPIPELTSQNFDDTIKEGFWFIKYYSPYCPFCVSIIPTWQTLYELYTTSKPTTPSTQDESLNTFTDYYNFRFASLNCVEYADKCLDQGITMWPTFALYNNSQLVTYYYEKKDMEGLSQFLEEKLNVIRPDSRPAAGTIKLPEPGANSSDPLAYNITSTETLAANASDEIMDDLTQKTRHYHI</sequence>
<evidence type="ECO:0000259" key="4">
    <source>
        <dbReference type="PROSITE" id="PS51352"/>
    </source>
</evidence>
<dbReference type="GO" id="GO:0006457">
    <property type="term" value="P:protein folding"/>
    <property type="evidence" value="ECO:0007669"/>
    <property type="project" value="TreeGrafter"/>
</dbReference>
<feature type="domain" description="Thioredoxin" evidence="4">
    <location>
        <begin position="43"/>
        <end position="185"/>
    </location>
</feature>
<evidence type="ECO:0000313" key="6">
    <source>
        <dbReference type="Proteomes" id="UP000242877"/>
    </source>
</evidence>
<dbReference type="AlphaFoldDB" id="A0A168DZD5"/>
<feature type="chain" id="PRO_5007896410" evidence="3">
    <location>
        <begin position="19"/>
        <end position="242"/>
    </location>
</feature>
<dbReference type="PROSITE" id="PS51352">
    <property type="entry name" value="THIOREDOXIN_2"/>
    <property type="match status" value="1"/>
</dbReference>
<dbReference type="PANTHER" id="PTHR45672">
    <property type="entry name" value="PROTEIN DISULFIDE-ISOMERASE C17H9.14C-RELATED"/>
    <property type="match status" value="1"/>
</dbReference>
<dbReference type="CDD" id="cd02961">
    <property type="entry name" value="PDI_a_family"/>
    <property type="match status" value="1"/>
</dbReference>
<gene>
    <name evidence="5" type="ORF">AAP_00520</name>
</gene>
<dbReference type="InterPro" id="IPR013766">
    <property type="entry name" value="Thioredoxin_domain"/>
</dbReference>
<dbReference type="Proteomes" id="UP000242877">
    <property type="component" value="Unassembled WGS sequence"/>
</dbReference>
<keyword evidence="2 3" id="KW-0732">Signal</keyword>
<dbReference type="InterPro" id="IPR036249">
    <property type="entry name" value="Thioredoxin-like_sf"/>
</dbReference>
<organism evidence="5 6">
    <name type="scientific">Ascosphaera apis ARSEF 7405</name>
    <dbReference type="NCBI Taxonomy" id="392613"/>
    <lineage>
        <taxon>Eukaryota</taxon>
        <taxon>Fungi</taxon>
        <taxon>Dikarya</taxon>
        <taxon>Ascomycota</taxon>
        <taxon>Pezizomycotina</taxon>
        <taxon>Eurotiomycetes</taxon>
        <taxon>Eurotiomycetidae</taxon>
        <taxon>Onygenales</taxon>
        <taxon>Ascosphaeraceae</taxon>
        <taxon>Ascosphaera</taxon>
    </lineage>
</organism>
<evidence type="ECO:0000313" key="5">
    <source>
        <dbReference type="EMBL" id="KZZ98259.1"/>
    </source>
</evidence>
<dbReference type="Gene3D" id="3.40.30.10">
    <property type="entry name" value="Glutaredoxin"/>
    <property type="match status" value="1"/>
</dbReference>
<dbReference type="PANTHER" id="PTHR45672:SF3">
    <property type="entry name" value="THIOREDOXIN DOMAIN-CONTAINING PROTEIN 5"/>
    <property type="match status" value="1"/>
</dbReference>
<dbReference type="EMBL" id="AZGZ01000001">
    <property type="protein sequence ID" value="KZZ98259.1"/>
    <property type="molecule type" value="Genomic_DNA"/>
</dbReference>